<dbReference type="STRING" id="1797532.A2729_02560"/>
<dbReference type="InterPro" id="IPR005662">
    <property type="entry name" value="GTPase_Era-like"/>
</dbReference>
<dbReference type="GO" id="GO:0019843">
    <property type="term" value="F:rRNA binding"/>
    <property type="evidence" value="ECO:0007669"/>
    <property type="project" value="TreeGrafter"/>
</dbReference>
<dbReference type="Pfam" id="PF01926">
    <property type="entry name" value="MMR_HSR1"/>
    <property type="match status" value="1"/>
</dbReference>
<reference evidence="2 3" key="1">
    <citation type="journal article" date="2016" name="Nat. Commun.">
        <title>Thousands of microbial genomes shed light on interconnected biogeochemical processes in an aquifer system.</title>
        <authorList>
            <person name="Anantharaman K."/>
            <person name="Brown C.T."/>
            <person name="Hug L.A."/>
            <person name="Sharon I."/>
            <person name="Castelle C.J."/>
            <person name="Probst A.J."/>
            <person name="Thomas B.C."/>
            <person name="Singh A."/>
            <person name="Wilkins M.J."/>
            <person name="Karaoz U."/>
            <person name="Brodie E.L."/>
            <person name="Williams K.H."/>
            <person name="Hubbard S.S."/>
            <person name="Banfield J.F."/>
        </authorList>
    </citation>
    <scope>NUCLEOTIDE SEQUENCE [LARGE SCALE GENOMIC DNA]</scope>
</reference>
<dbReference type="InterPro" id="IPR027417">
    <property type="entry name" value="P-loop_NTPase"/>
</dbReference>
<protein>
    <recommendedName>
        <fullName evidence="1">SAP domain-containing protein</fullName>
    </recommendedName>
</protein>
<dbReference type="PANTHER" id="PTHR42698:SF1">
    <property type="entry name" value="GTPASE ERA, MITOCHONDRIAL"/>
    <property type="match status" value="1"/>
</dbReference>
<gene>
    <name evidence="2" type="ORF">A2729_02560</name>
</gene>
<dbReference type="InterPro" id="IPR006073">
    <property type="entry name" value="GTP-bd"/>
</dbReference>
<evidence type="ECO:0000259" key="1">
    <source>
        <dbReference type="PROSITE" id="PS50800"/>
    </source>
</evidence>
<dbReference type="InterPro" id="IPR003034">
    <property type="entry name" value="SAP_dom"/>
</dbReference>
<name>A0A1G1XSN9_9BACT</name>
<dbReference type="GO" id="GO:0005525">
    <property type="term" value="F:GTP binding"/>
    <property type="evidence" value="ECO:0007669"/>
    <property type="project" value="InterPro"/>
</dbReference>
<dbReference type="Gene3D" id="3.40.50.300">
    <property type="entry name" value="P-loop containing nucleotide triphosphate hydrolases"/>
    <property type="match status" value="2"/>
</dbReference>
<dbReference type="GO" id="GO:0043024">
    <property type="term" value="F:ribosomal small subunit binding"/>
    <property type="evidence" value="ECO:0007669"/>
    <property type="project" value="TreeGrafter"/>
</dbReference>
<dbReference type="PROSITE" id="PS50800">
    <property type="entry name" value="SAP"/>
    <property type="match status" value="1"/>
</dbReference>
<dbReference type="SUPFAM" id="SSF52540">
    <property type="entry name" value="P-loop containing nucleoside triphosphate hydrolases"/>
    <property type="match status" value="1"/>
</dbReference>
<comment type="caution">
    <text evidence="2">The sequence shown here is derived from an EMBL/GenBank/DDBJ whole genome shotgun (WGS) entry which is preliminary data.</text>
</comment>
<feature type="non-terminal residue" evidence="2">
    <location>
        <position position="263"/>
    </location>
</feature>
<evidence type="ECO:0000313" key="3">
    <source>
        <dbReference type="Proteomes" id="UP000178930"/>
    </source>
</evidence>
<dbReference type="PANTHER" id="PTHR42698">
    <property type="entry name" value="GTPASE ERA"/>
    <property type="match status" value="1"/>
</dbReference>
<dbReference type="AlphaFoldDB" id="A0A1G1XSN9"/>
<accession>A0A1G1XSN9</accession>
<evidence type="ECO:0000313" key="2">
    <source>
        <dbReference type="EMBL" id="OGY43089.1"/>
    </source>
</evidence>
<sequence>MAKGILERITALFSSLFGSSKKTITLGIYGEPNTGKTTLSNKISLDWLGKPVGTVSDMPHETRTIQKAEHVEVKAGGKKIVMNLLDMPGLATHIDYKKFMQYYTVGAVQGLDLNKLKNSDLIDMASKLGVNTDGNKQKTIQKLLQNTDEDELAKIAKSLGIKVPKEKSRKKKYSQKEARKIAEEATKGVVEAIKFLDKVDTVLVMMDSTRDPLSQVNIMLVGNLEAKGIPIIIVANKTDLKSAKPENIKNAFPQHPVVAISAL</sequence>
<dbReference type="EMBL" id="MHIB01000043">
    <property type="protein sequence ID" value="OGY43089.1"/>
    <property type="molecule type" value="Genomic_DNA"/>
</dbReference>
<feature type="domain" description="SAP" evidence="1">
    <location>
        <begin position="113"/>
        <end position="147"/>
    </location>
</feature>
<organism evidence="2 3">
    <name type="scientific">Candidatus Buchananbacteria bacterium RIFCSPHIGHO2_01_FULL_39_14</name>
    <dbReference type="NCBI Taxonomy" id="1797532"/>
    <lineage>
        <taxon>Bacteria</taxon>
        <taxon>Candidatus Buchananiibacteriota</taxon>
    </lineage>
</organism>
<proteinExistence type="predicted"/>
<dbReference type="GO" id="GO:0000028">
    <property type="term" value="P:ribosomal small subunit assembly"/>
    <property type="evidence" value="ECO:0007669"/>
    <property type="project" value="TreeGrafter"/>
</dbReference>
<dbReference type="Proteomes" id="UP000178930">
    <property type="component" value="Unassembled WGS sequence"/>
</dbReference>